<dbReference type="Gene3D" id="3.40.50.300">
    <property type="entry name" value="P-loop containing nucleotide triphosphate hydrolases"/>
    <property type="match status" value="1"/>
</dbReference>
<dbReference type="OrthoDB" id="9807318at2"/>
<comment type="cofactor">
    <cofactor evidence="1">
        <name>Mg(2+)</name>
        <dbReference type="ChEBI" id="CHEBI:18420"/>
    </cofactor>
</comment>
<keyword evidence="2" id="KW-0479">Metal-binding</keyword>
<dbReference type="GO" id="GO:0005737">
    <property type="term" value="C:cytoplasm"/>
    <property type="evidence" value="ECO:0007669"/>
    <property type="project" value="TreeGrafter"/>
</dbReference>
<organism evidence="7 8">
    <name type="scientific">Thermanaerothrix daxensis</name>
    <dbReference type="NCBI Taxonomy" id="869279"/>
    <lineage>
        <taxon>Bacteria</taxon>
        <taxon>Bacillati</taxon>
        <taxon>Chloroflexota</taxon>
        <taxon>Anaerolineae</taxon>
        <taxon>Anaerolineales</taxon>
        <taxon>Anaerolineaceae</taxon>
        <taxon>Thermanaerothrix</taxon>
    </lineage>
</organism>
<dbReference type="PIRSF" id="PIRSF006641">
    <property type="entry name" value="CHP00092"/>
    <property type="match status" value="1"/>
</dbReference>
<reference evidence="7 8" key="1">
    <citation type="submission" date="2015-07" db="EMBL/GenBank/DDBJ databases">
        <title>Whole genome sequence of Thermanaerothrix daxensis DSM 23592.</title>
        <authorList>
            <person name="Hemp J."/>
            <person name="Ward L.M."/>
            <person name="Pace L.A."/>
            <person name="Fischer W.W."/>
        </authorList>
    </citation>
    <scope>NUCLEOTIDE SEQUENCE [LARGE SCALE GENOMIC DNA]</scope>
    <source>
        <strain evidence="7 8">GNS-1</strain>
    </source>
</reference>
<dbReference type="InterPro" id="IPR004396">
    <property type="entry name" value="ATPase_YchF/OLA1"/>
</dbReference>
<dbReference type="EMBL" id="LGKO01000005">
    <property type="protein sequence ID" value="KPL82324.1"/>
    <property type="molecule type" value="Genomic_DNA"/>
</dbReference>
<dbReference type="Pfam" id="PF06071">
    <property type="entry name" value="YchF-GTPase_C"/>
    <property type="match status" value="1"/>
</dbReference>
<dbReference type="InterPro" id="IPR027417">
    <property type="entry name" value="P-loop_NTPase"/>
</dbReference>
<dbReference type="PANTHER" id="PTHR23305:SF18">
    <property type="entry name" value="OBG-TYPE G DOMAIN-CONTAINING PROTEIN"/>
    <property type="match status" value="1"/>
</dbReference>
<proteinExistence type="predicted"/>
<accession>A0A0P6YAZ3</accession>
<dbReference type="InterPro" id="IPR012675">
    <property type="entry name" value="Beta-grasp_dom_sf"/>
</dbReference>
<dbReference type="STRING" id="869279.SE15_09005"/>
<evidence type="ECO:0000256" key="5">
    <source>
        <dbReference type="SAM" id="Coils"/>
    </source>
</evidence>
<evidence type="ECO:0000256" key="2">
    <source>
        <dbReference type="ARBA" id="ARBA00022723"/>
    </source>
</evidence>
<dbReference type="CDD" id="cd04867">
    <property type="entry name" value="TGS_YchF_OLA1"/>
    <property type="match status" value="1"/>
</dbReference>
<dbReference type="Gene3D" id="1.10.150.300">
    <property type="entry name" value="TGS-like domain"/>
    <property type="match status" value="1"/>
</dbReference>
<gene>
    <name evidence="7" type="ORF">SE15_09005</name>
</gene>
<dbReference type="GO" id="GO:0016887">
    <property type="term" value="F:ATP hydrolysis activity"/>
    <property type="evidence" value="ECO:0007669"/>
    <property type="project" value="InterPro"/>
</dbReference>
<keyword evidence="4" id="KW-0067">ATP-binding</keyword>
<keyword evidence="3" id="KW-0547">Nucleotide-binding</keyword>
<dbReference type="NCBIfam" id="TIGR00092">
    <property type="entry name" value="redox-regulated ATPase YchF"/>
    <property type="match status" value="1"/>
</dbReference>
<dbReference type="Pfam" id="PF01926">
    <property type="entry name" value="MMR_HSR1"/>
    <property type="match status" value="1"/>
</dbReference>
<keyword evidence="5" id="KW-0175">Coiled coil</keyword>
<dbReference type="PROSITE" id="PS51880">
    <property type="entry name" value="TGS"/>
    <property type="match status" value="1"/>
</dbReference>
<dbReference type="PATRIC" id="fig|869279.4.peg.1404"/>
<dbReference type="Gene3D" id="3.10.20.30">
    <property type="match status" value="1"/>
</dbReference>
<evidence type="ECO:0000256" key="4">
    <source>
        <dbReference type="ARBA" id="ARBA00022840"/>
    </source>
</evidence>
<dbReference type="RefSeq" id="WP_054521785.1">
    <property type="nucleotide sequence ID" value="NZ_LGKO01000005.1"/>
</dbReference>
<comment type="caution">
    <text evidence="7">The sequence shown here is derived from an EMBL/GenBank/DDBJ whole genome shotgun (WGS) entry which is preliminary data.</text>
</comment>
<dbReference type="PANTHER" id="PTHR23305">
    <property type="entry name" value="OBG GTPASE FAMILY"/>
    <property type="match status" value="1"/>
</dbReference>
<dbReference type="InterPro" id="IPR004095">
    <property type="entry name" value="TGS"/>
</dbReference>
<dbReference type="SUPFAM" id="SSF81271">
    <property type="entry name" value="TGS-like"/>
    <property type="match status" value="1"/>
</dbReference>
<dbReference type="InterPro" id="IPR013029">
    <property type="entry name" value="YchF_C"/>
</dbReference>
<feature type="coiled-coil region" evidence="5">
    <location>
        <begin position="126"/>
        <end position="160"/>
    </location>
</feature>
<dbReference type="InterPro" id="IPR012676">
    <property type="entry name" value="TGS-like"/>
</dbReference>
<dbReference type="GO" id="GO:0005524">
    <property type="term" value="F:ATP binding"/>
    <property type="evidence" value="ECO:0007669"/>
    <property type="project" value="UniProtKB-KW"/>
</dbReference>
<dbReference type="InterPro" id="IPR006073">
    <property type="entry name" value="GTP-bd"/>
</dbReference>
<dbReference type="Proteomes" id="UP000050544">
    <property type="component" value="Unassembled WGS sequence"/>
</dbReference>
<dbReference type="InterPro" id="IPR023192">
    <property type="entry name" value="TGS-like_dom_sf"/>
</dbReference>
<evidence type="ECO:0000313" key="8">
    <source>
        <dbReference type="Proteomes" id="UP000050544"/>
    </source>
</evidence>
<feature type="domain" description="TGS" evidence="6">
    <location>
        <begin position="270"/>
        <end position="353"/>
    </location>
</feature>
<evidence type="ECO:0000259" key="6">
    <source>
        <dbReference type="PROSITE" id="PS51880"/>
    </source>
</evidence>
<sequence length="355" mass="39335">MRLGIIGLPQSGKTTIFNALTRGHQPTGLSAGKVAMHTAVVDVPDPRVDRLAAMFNPKKVIYAKVTYVDIAGIEGTRSQSGLPGPLLNQLTQMDGFIQVVRCFEDDALPHPLGSVNPQRDIDVMESEFILNDLIAVERKLERLNEERRKGARDKGSLEREVALFERLHQALSAETPLRDLELSPEDEHMLAGFGFLTRKPMLIVLNLAEGQTPPTISYPHQRSQVVPLQGKLEMEIAQLPPEEATEFMQAYGLSEPSLNRVIRLSYELLGLQSFFTVGPDEVRAWTVHRGATAPEAAGEIHTDMQKGFIRAEVISYEDLMALGGMSEARARGKLRLEGKEYVVQDGDILTIRFSA</sequence>
<keyword evidence="8" id="KW-1185">Reference proteome</keyword>
<name>A0A0P6YAZ3_9CHLR</name>
<dbReference type="FunFam" id="3.10.20.30:FF:000001">
    <property type="entry name" value="Ribosome-binding ATPase YchF"/>
    <property type="match status" value="1"/>
</dbReference>
<dbReference type="AlphaFoldDB" id="A0A0P6YAZ3"/>
<protein>
    <submittedName>
        <fullName evidence="7">GTP-binding protein</fullName>
    </submittedName>
</protein>
<dbReference type="SUPFAM" id="SSF52540">
    <property type="entry name" value="P-loop containing nucleoside triphosphate hydrolases"/>
    <property type="match status" value="1"/>
</dbReference>
<evidence type="ECO:0000256" key="1">
    <source>
        <dbReference type="ARBA" id="ARBA00001946"/>
    </source>
</evidence>
<dbReference type="GO" id="GO:0005525">
    <property type="term" value="F:GTP binding"/>
    <property type="evidence" value="ECO:0007669"/>
    <property type="project" value="InterPro"/>
</dbReference>
<evidence type="ECO:0000313" key="7">
    <source>
        <dbReference type="EMBL" id="KPL82324.1"/>
    </source>
</evidence>
<evidence type="ECO:0000256" key="3">
    <source>
        <dbReference type="ARBA" id="ARBA00022741"/>
    </source>
</evidence>
<dbReference type="GO" id="GO:0046872">
    <property type="term" value="F:metal ion binding"/>
    <property type="evidence" value="ECO:0007669"/>
    <property type="project" value="UniProtKB-KW"/>
</dbReference>